<evidence type="ECO:0000259" key="2">
    <source>
        <dbReference type="Pfam" id="PF19816"/>
    </source>
</evidence>
<dbReference type="Pfam" id="PF19816">
    <property type="entry name" value="DUF6299"/>
    <property type="match status" value="1"/>
</dbReference>
<dbReference type="AlphaFoldDB" id="A0A5B8J5Z9"/>
<reference evidence="3 4" key="1">
    <citation type="submission" date="2019-07" db="EMBL/GenBank/DDBJ databases">
        <authorList>
            <person name="Zhu P."/>
        </authorList>
    </citation>
    <scope>NUCLEOTIDE SEQUENCE [LARGE SCALE GENOMIC DNA]</scope>
    <source>
        <strain evidence="3 4">SSL-25</strain>
    </source>
</reference>
<keyword evidence="1" id="KW-0732">Signal</keyword>
<feature type="signal peptide" evidence="1">
    <location>
        <begin position="1"/>
        <end position="30"/>
    </location>
</feature>
<protein>
    <recommendedName>
        <fullName evidence="2">DUF6299 domain-containing protein</fullName>
    </recommendedName>
</protein>
<evidence type="ECO:0000256" key="1">
    <source>
        <dbReference type="SAM" id="SignalP"/>
    </source>
</evidence>
<gene>
    <name evidence="3" type="ORF">FQU76_01865</name>
</gene>
<keyword evidence="4" id="KW-1185">Reference proteome</keyword>
<dbReference type="Proteomes" id="UP000320580">
    <property type="component" value="Chromosome"/>
</dbReference>
<name>A0A5B8J5Z9_9ACTN</name>
<proteinExistence type="predicted"/>
<dbReference type="EMBL" id="CP042266">
    <property type="protein sequence ID" value="QDY75461.1"/>
    <property type="molecule type" value="Genomic_DNA"/>
</dbReference>
<feature type="chain" id="PRO_5023064315" description="DUF6299 domain-containing protein" evidence="1">
    <location>
        <begin position="31"/>
        <end position="141"/>
    </location>
</feature>
<evidence type="ECO:0000313" key="4">
    <source>
        <dbReference type="Proteomes" id="UP000320580"/>
    </source>
</evidence>
<feature type="domain" description="DUF6299" evidence="2">
    <location>
        <begin position="35"/>
        <end position="140"/>
    </location>
</feature>
<dbReference type="RefSeq" id="WP_146478773.1">
    <property type="nucleotide sequence ID" value="NZ_CP042266.1"/>
</dbReference>
<evidence type="ECO:0000313" key="3">
    <source>
        <dbReference type="EMBL" id="QDY75461.1"/>
    </source>
</evidence>
<dbReference type="OrthoDB" id="3873198at2"/>
<sequence length="141" mass="14230">MINARRAAVLPSLALAAVLSAVLLPGTARAQFAPDPVTVDSTGRIAPDGSVTLTGTYYCSPASGPVLIDAEAFQSGSRADLEGFIAVCDGRLHRWEASGSPTGAFAPGAADAKVTTVELAKGGLPFPVGAHSVENGVTLVR</sequence>
<dbReference type="InterPro" id="IPR046266">
    <property type="entry name" value="DUF6299"/>
</dbReference>
<organism evidence="3 4">
    <name type="scientific">Streptomyces qinzhouensis</name>
    <dbReference type="NCBI Taxonomy" id="2599401"/>
    <lineage>
        <taxon>Bacteria</taxon>
        <taxon>Bacillati</taxon>
        <taxon>Actinomycetota</taxon>
        <taxon>Actinomycetes</taxon>
        <taxon>Kitasatosporales</taxon>
        <taxon>Streptomycetaceae</taxon>
        <taxon>Streptomyces</taxon>
    </lineage>
</organism>
<accession>A0A5B8J5Z9</accession>
<dbReference type="KEGG" id="sqz:FQU76_01865"/>